<protein>
    <submittedName>
        <fullName evidence="3">Putative NADPH dehydrogenase Oye3</fullName>
    </submittedName>
</protein>
<evidence type="ECO:0000259" key="2">
    <source>
        <dbReference type="Pfam" id="PF00724"/>
    </source>
</evidence>
<evidence type="ECO:0000313" key="3">
    <source>
        <dbReference type="EMBL" id="PYI33855.1"/>
    </source>
</evidence>
<dbReference type="PANTHER" id="PTHR22893:SF91">
    <property type="entry name" value="NADPH DEHYDROGENASE 2-RELATED"/>
    <property type="match status" value="1"/>
</dbReference>
<name>A0A2V5IAQ7_9EURO</name>
<keyword evidence="1" id="KW-0521">NADP</keyword>
<feature type="domain" description="NADH:flavin oxidoreductase/NADH oxidase N-terminal" evidence="2">
    <location>
        <begin position="14"/>
        <end position="364"/>
    </location>
</feature>
<accession>A0A2V5IAQ7</accession>
<dbReference type="Pfam" id="PF00724">
    <property type="entry name" value="Oxidored_FMN"/>
    <property type="match status" value="1"/>
</dbReference>
<dbReference type="FunFam" id="3.20.20.70:FF:000138">
    <property type="entry name" value="NADPH dehydrogenase 1"/>
    <property type="match status" value="1"/>
</dbReference>
<reference evidence="3 4" key="1">
    <citation type="submission" date="2018-02" db="EMBL/GenBank/DDBJ databases">
        <title>The genomes of Aspergillus section Nigri reveals drivers in fungal speciation.</title>
        <authorList>
            <consortium name="DOE Joint Genome Institute"/>
            <person name="Vesth T.C."/>
            <person name="Nybo J."/>
            <person name="Theobald S."/>
            <person name="Brandl J."/>
            <person name="Frisvad J.C."/>
            <person name="Nielsen K.F."/>
            <person name="Lyhne E.K."/>
            <person name="Kogle M.E."/>
            <person name="Kuo A."/>
            <person name="Riley R."/>
            <person name="Clum A."/>
            <person name="Nolan M."/>
            <person name="Lipzen A."/>
            <person name="Salamov A."/>
            <person name="Henrissat B."/>
            <person name="Wiebenga A."/>
            <person name="De vries R.P."/>
            <person name="Grigoriev I.V."/>
            <person name="Mortensen U.H."/>
            <person name="Andersen M.R."/>
            <person name="Baker S.E."/>
        </authorList>
    </citation>
    <scope>NUCLEOTIDE SEQUENCE [LARGE SCALE GENOMIC DNA]</scope>
    <source>
        <strain evidence="3 4">CBS 114.80</strain>
    </source>
</reference>
<dbReference type="EMBL" id="KZ825480">
    <property type="protein sequence ID" value="PYI33855.1"/>
    <property type="molecule type" value="Genomic_DNA"/>
</dbReference>
<evidence type="ECO:0000256" key="1">
    <source>
        <dbReference type="ARBA" id="ARBA00022857"/>
    </source>
</evidence>
<dbReference type="SUPFAM" id="SSF51395">
    <property type="entry name" value="FMN-linked oxidoreductases"/>
    <property type="match status" value="1"/>
</dbReference>
<dbReference type="InterPro" id="IPR013785">
    <property type="entry name" value="Aldolase_TIM"/>
</dbReference>
<proteinExistence type="predicted"/>
<dbReference type="Gene3D" id="3.20.20.70">
    <property type="entry name" value="Aldolase class I"/>
    <property type="match status" value="1"/>
</dbReference>
<gene>
    <name evidence="3" type="ORF">BP00DRAFT_391541</name>
</gene>
<dbReference type="AlphaFoldDB" id="A0A2V5IAQ7"/>
<evidence type="ECO:0000313" key="4">
    <source>
        <dbReference type="Proteomes" id="UP000248817"/>
    </source>
</evidence>
<dbReference type="GO" id="GO:0003959">
    <property type="term" value="F:NADPH dehydrogenase activity"/>
    <property type="evidence" value="ECO:0007669"/>
    <property type="project" value="TreeGrafter"/>
</dbReference>
<dbReference type="InterPro" id="IPR001155">
    <property type="entry name" value="OxRdtase_FMN_N"/>
</dbReference>
<dbReference type="CDD" id="cd02933">
    <property type="entry name" value="OYE_like_FMN"/>
    <property type="match status" value="1"/>
</dbReference>
<organism evidence="3 4">
    <name type="scientific">Aspergillus indologenus CBS 114.80</name>
    <dbReference type="NCBI Taxonomy" id="1450541"/>
    <lineage>
        <taxon>Eukaryota</taxon>
        <taxon>Fungi</taxon>
        <taxon>Dikarya</taxon>
        <taxon>Ascomycota</taxon>
        <taxon>Pezizomycotina</taxon>
        <taxon>Eurotiomycetes</taxon>
        <taxon>Eurotiomycetidae</taxon>
        <taxon>Eurotiales</taxon>
        <taxon>Aspergillaceae</taxon>
        <taxon>Aspergillus</taxon>
        <taxon>Aspergillus subgen. Circumdati</taxon>
    </lineage>
</organism>
<keyword evidence="4" id="KW-1185">Reference proteome</keyword>
<sequence length="412" mass="45340">MTIDPSSPGAPASKLFQPMKIGLCHLQHRLIMAPTTRYRADSTATPLPFVQEYYAQRAAVPGTLLITEATDISPQAAGEPHIPGLYSATQIAAWRGIVSAVHRRGCYIFCQLWATGRAADPALLKEKGFPLVSSSDVPIETESQQPQPLTQAEIEGYIADFVTAARVAVHEVGFDGVELHGANGYLIDQFTQWPCNQRTDCWGGSIENRARFALAVTRAVVDAVGAERVGVKLSPWSQYAGMGVMADLVPQFEFLIKRLREEYNDGPGLAYLHLANSRWLDEETSHPDPHHEVFVRAWRGSGRDGIEAKKEAPPVILAGGYDAVSAPEVADKVFKEEDNVAVAFGRYFISTPDLPFRMQRGIPLQKYDRASFYTSLLKEGYLDYPYSAEYVAEFGQRLKKKEAAATGSICQG</sequence>
<dbReference type="GO" id="GO:0010181">
    <property type="term" value="F:FMN binding"/>
    <property type="evidence" value="ECO:0007669"/>
    <property type="project" value="InterPro"/>
</dbReference>
<dbReference type="PANTHER" id="PTHR22893">
    <property type="entry name" value="NADH OXIDOREDUCTASE-RELATED"/>
    <property type="match status" value="1"/>
</dbReference>
<dbReference type="InterPro" id="IPR045247">
    <property type="entry name" value="Oye-like"/>
</dbReference>
<dbReference type="Proteomes" id="UP000248817">
    <property type="component" value="Unassembled WGS sequence"/>
</dbReference>